<reference evidence="1" key="1">
    <citation type="submission" date="2022-11" db="EMBL/GenBank/DDBJ databases">
        <title>Chromosome-level genome of Pogonophryne albipinna.</title>
        <authorList>
            <person name="Jo E."/>
        </authorList>
    </citation>
    <scope>NUCLEOTIDE SEQUENCE</scope>
    <source>
        <strain evidence="1">SGF0006</strain>
        <tissue evidence="1">Muscle</tissue>
    </source>
</reference>
<feature type="non-terminal residue" evidence="1">
    <location>
        <position position="65"/>
    </location>
</feature>
<organism evidence="1 2">
    <name type="scientific">Pogonophryne albipinna</name>
    <dbReference type="NCBI Taxonomy" id="1090488"/>
    <lineage>
        <taxon>Eukaryota</taxon>
        <taxon>Metazoa</taxon>
        <taxon>Chordata</taxon>
        <taxon>Craniata</taxon>
        <taxon>Vertebrata</taxon>
        <taxon>Euteleostomi</taxon>
        <taxon>Actinopterygii</taxon>
        <taxon>Neopterygii</taxon>
        <taxon>Teleostei</taxon>
        <taxon>Neoteleostei</taxon>
        <taxon>Acanthomorphata</taxon>
        <taxon>Eupercaria</taxon>
        <taxon>Perciformes</taxon>
        <taxon>Notothenioidei</taxon>
        <taxon>Pogonophryne</taxon>
    </lineage>
</organism>
<dbReference type="Proteomes" id="UP001219934">
    <property type="component" value="Unassembled WGS sequence"/>
</dbReference>
<name>A0AAD6BBU1_9TELE</name>
<keyword evidence="2" id="KW-1185">Reference proteome</keyword>
<evidence type="ECO:0000313" key="2">
    <source>
        <dbReference type="Proteomes" id="UP001219934"/>
    </source>
</evidence>
<accession>A0AAD6BBU1</accession>
<sequence length="65" mass="7003">MSDMLRQAQPQRCYSRRKHGDQEGVYLITAADAGSSKLAHTPVCVSWPPGGGFVKSGNVKAEQKA</sequence>
<comment type="caution">
    <text evidence="1">The sequence shown here is derived from an EMBL/GenBank/DDBJ whole genome shotgun (WGS) entry which is preliminary data.</text>
</comment>
<dbReference type="EMBL" id="JAPTMU010000007">
    <property type="protein sequence ID" value="KAJ4941040.1"/>
    <property type="molecule type" value="Genomic_DNA"/>
</dbReference>
<evidence type="ECO:0000313" key="1">
    <source>
        <dbReference type="EMBL" id="KAJ4941040.1"/>
    </source>
</evidence>
<proteinExistence type="predicted"/>
<dbReference type="AlphaFoldDB" id="A0AAD6BBU1"/>
<protein>
    <submittedName>
        <fullName evidence="1">Uncharacterized protein</fullName>
    </submittedName>
</protein>
<gene>
    <name evidence="1" type="ORF">JOQ06_027327</name>
</gene>